<dbReference type="Proteomes" id="UP000028828">
    <property type="component" value="Unassembled WGS sequence"/>
</dbReference>
<reference evidence="3 4" key="1">
    <citation type="submission" date="2014-03" db="EMBL/GenBank/DDBJ databases">
        <authorList>
            <person name="Sibley D."/>
            <person name="Venepally P."/>
            <person name="Karamycheva S."/>
            <person name="Hadjithomas M."/>
            <person name="Khan A."/>
            <person name="Brunk B."/>
            <person name="Roos D."/>
            <person name="Caler E."/>
            <person name="Lorenzi H."/>
        </authorList>
    </citation>
    <scope>NUCLEOTIDE SEQUENCE [LARGE SCALE GENOMIC DNA]</scope>
    <source>
        <strain evidence="4">p89</strain>
    </source>
</reference>
<evidence type="ECO:0000256" key="2">
    <source>
        <dbReference type="SAM" id="SignalP"/>
    </source>
</evidence>
<dbReference type="VEuPathDB" id="ToxoDB:TGP89_265030"/>
<dbReference type="EMBL" id="AEYI02001831">
    <property type="protein sequence ID" value="KFG32699.1"/>
    <property type="molecule type" value="Genomic_DNA"/>
</dbReference>
<evidence type="ECO:0000313" key="3">
    <source>
        <dbReference type="EMBL" id="KFG32699.1"/>
    </source>
</evidence>
<name>A0A086JKN1_TOXGO</name>
<feature type="compositionally biased region" description="Polar residues" evidence="1">
    <location>
        <begin position="228"/>
        <end position="239"/>
    </location>
</feature>
<feature type="compositionally biased region" description="Basic and acidic residues" evidence="1">
    <location>
        <begin position="261"/>
        <end position="270"/>
    </location>
</feature>
<feature type="chain" id="PRO_5001808314" description="Transmembrane protein" evidence="2">
    <location>
        <begin position="32"/>
        <end position="446"/>
    </location>
</feature>
<feature type="compositionally biased region" description="Basic residues" evidence="1">
    <location>
        <begin position="169"/>
        <end position="179"/>
    </location>
</feature>
<comment type="caution">
    <text evidence="3">The sequence shown here is derived from an EMBL/GenBank/DDBJ whole genome shotgun (WGS) entry which is preliminary data.</text>
</comment>
<feature type="signal peptide" evidence="2">
    <location>
        <begin position="1"/>
        <end position="31"/>
    </location>
</feature>
<evidence type="ECO:0000313" key="4">
    <source>
        <dbReference type="Proteomes" id="UP000028828"/>
    </source>
</evidence>
<evidence type="ECO:0000256" key="1">
    <source>
        <dbReference type="SAM" id="MobiDB-lite"/>
    </source>
</evidence>
<feature type="compositionally biased region" description="Basic and acidic residues" evidence="1">
    <location>
        <begin position="159"/>
        <end position="168"/>
    </location>
</feature>
<evidence type="ECO:0008006" key="5">
    <source>
        <dbReference type="Google" id="ProtNLM"/>
    </source>
</evidence>
<keyword evidence="2" id="KW-0732">Signal</keyword>
<feature type="region of interest" description="Disordered" evidence="1">
    <location>
        <begin position="226"/>
        <end position="292"/>
    </location>
</feature>
<feature type="compositionally biased region" description="Basic and acidic residues" evidence="1">
    <location>
        <begin position="180"/>
        <end position="195"/>
    </location>
</feature>
<proteinExistence type="predicted"/>
<sequence>MFPLMDIMCLLHGYMHFLHFSLLLFTDAVHAAAPLSLVVPEETAASSKASLAEKGEELSVVHETPTSILESLPAENTSTNRLPDVHDMTVENTELTKRASDEAPDYQDLSLSQDEDLLDRKKTTLQTGKAQQPRLRGHAPQAGKVPGKKVFSRTNKLTDSPDEKEVTHKKERKRGHTSKSRFDKGHNVRPEDGDRVKLAALSHDVKVSDVNPLVRKRRYSDNKLISFRKQQPKATQGTPDNKVHHPGARTKTRFAQRRPRGKEDAVERSKVSATPVLEEQNLSSDAEATTEHKITAPMGNSAQTSASVDEGDRVLKKEETDDIEFLMKKAVRGAALNAVIIQYLVDEARKKDTDAEGLLEQQINNLNALAVKFMRFNKDMKEAVEKARDNSELQNQLVNYWLNHLVAQQLVIFKTFDPSTLNVEPKLTQSIQPLSLEKDLSLSSPN</sequence>
<gene>
    <name evidence="3" type="ORF">TGP89_265030</name>
</gene>
<organism evidence="3 4">
    <name type="scientific">Toxoplasma gondii p89</name>
    <dbReference type="NCBI Taxonomy" id="943119"/>
    <lineage>
        <taxon>Eukaryota</taxon>
        <taxon>Sar</taxon>
        <taxon>Alveolata</taxon>
        <taxon>Apicomplexa</taxon>
        <taxon>Conoidasida</taxon>
        <taxon>Coccidia</taxon>
        <taxon>Eucoccidiorida</taxon>
        <taxon>Eimeriorina</taxon>
        <taxon>Sarcocystidae</taxon>
        <taxon>Toxoplasma</taxon>
    </lineage>
</organism>
<feature type="compositionally biased region" description="Basic residues" evidence="1">
    <location>
        <begin position="244"/>
        <end position="260"/>
    </location>
</feature>
<accession>A0A086JKN1</accession>
<protein>
    <recommendedName>
        <fullName evidence="5">Transmembrane protein</fullName>
    </recommendedName>
</protein>
<dbReference type="OrthoDB" id="330866at2759"/>
<dbReference type="AlphaFoldDB" id="A0A086JKN1"/>
<feature type="region of interest" description="Disordered" evidence="1">
    <location>
        <begin position="95"/>
        <end position="195"/>
    </location>
</feature>